<name>A0A369L8J3_9ACTN</name>
<dbReference type="OrthoDB" id="9799036at2"/>
<dbReference type="AlphaFoldDB" id="A0A369L8J3"/>
<dbReference type="InterPro" id="IPR006684">
    <property type="entry name" value="YbgC/YbaW"/>
</dbReference>
<keyword evidence="2" id="KW-0378">Hydrolase</keyword>
<comment type="similarity">
    <text evidence="1">Belongs to the 4-hydroxybenzoyl-CoA thioesterase family.</text>
</comment>
<gene>
    <name evidence="3" type="ORF">C1880_06755</name>
</gene>
<protein>
    <submittedName>
        <fullName evidence="3">Acyl-CoA thioesterase</fullName>
    </submittedName>
</protein>
<dbReference type="InterPro" id="IPR029069">
    <property type="entry name" value="HotDog_dom_sf"/>
</dbReference>
<dbReference type="NCBIfam" id="TIGR00051">
    <property type="entry name" value="YbgC/FadM family acyl-CoA thioesterase"/>
    <property type="match status" value="1"/>
</dbReference>
<dbReference type="GeneID" id="82935657"/>
<proteinExistence type="inferred from homology"/>
<dbReference type="PANTHER" id="PTHR31793:SF27">
    <property type="entry name" value="NOVEL THIOESTERASE SUPERFAMILY DOMAIN AND SAPOSIN A-TYPE DOMAIN CONTAINING PROTEIN (0610012H03RIK)"/>
    <property type="match status" value="1"/>
</dbReference>
<evidence type="ECO:0000313" key="4">
    <source>
        <dbReference type="Proteomes" id="UP000253792"/>
    </source>
</evidence>
<accession>A0A369L8J3</accession>
<dbReference type="Gene3D" id="3.10.129.10">
    <property type="entry name" value="Hotdog Thioesterase"/>
    <property type="match status" value="1"/>
</dbReference>
<dbReference type="STRING" id="1034345.GCA_000236865_00199"/>
<dbReference type="EMBL" id="PPTP01000005">
    <property type="protein sequence ID" value="RDB55382.1"/>
    <property type="molecule type" value="Genomic_DNA"/>
</dbReference>
<comment type="caution">
    <text evidence="3">The sequence shown here is derived from an EMBL/GenBank/DDBJ whole genome shotgun (WGS) entry which is preliminary data.</text>
</comment>
<evidence type="ECO:0000256" key="2">
    <source>
        <dbReference type="ARBA" id="ARBA00022801"/>
    </source>
</evidence>
<dbReference type="Proteomes" id="UP000253792">
    <property type="component" value="Unassembled WGS sequence"/>
</dbReference>
<sequence>MKVCTAIPVRYAETDKMAVVYHANYLLYFEDARTRFLEELGYPYARIEQAGYMSPVVSFEVHYGEPLRYGDVAIVRTWVSESRGTKTTYSYEVFKQGDDMEVAKPCVTGTSTHCLVDANTFKPVSIKRTLPELFDLYEQVCER</sequence>
<evidence type="ECO:0000313" key="3">
    <source>
        <dbReference type="EMBL" id="RDB55382.1"/>
    </source>
</evidence>
<evidence type="ECO:0000256" key="1">
    <source>
        <dbReference type="ARBA" id="ARBA00005953"/>
    </source>
</evidence>
<dbReference type="SUPFAM" id="SSF54637">
    <property type="entry name" value="Thioesterase/thiol ester dehydrase-isomerase"/>
    <property type="match status" value="1"/>
</dbReference>
<dbReference type="GO" id="GO:0047617">
    <property type="term" value="F:fatty acyl-CoA hydrolase activity"/>
    <property type="evidence" value="ECO:0007669"/>
    <property type="project" value="TreeGrafter"/>
</dbReference>
<dbReference type="Pfam" id="PF13279">
    <property type="entry name" value="4HBT_2"/>
    <property type="match status" value="1"/>
</dbReference>
<dbReference type="PIRSF" id="PIRSF003230">
    <property type="entry name" value="YbgC"/>
    <property type="match status" value="1"/>
</dbReference>
<dbReference type="PANTHER" id="PTHR31793">
    <property type="entry name" value="4-HYDROXYBENZOYL-COA THIOESTERASE FAMILY MEMBER"/>
    <property type="match status" value="1"/>
</dbReference>
<reference evidence="3 4" key="1">
    <citation type="journal article" date="2018" name="Elife">
        <title>Discovery and characterization of a prevalent human gut bacterial enzyme sufficient for the inactivation of a family of plant toxins.</title>
        <authorList>
            <person name="Koppel N."/>
            <person name="Bisanz J.E."/>
            <person name="Pandelia M.E."/>
            <person name="Turnbaugh P.J."/>
            <person name="Balskus E.P."/>
        </authorList>
    </citation>
    <scope>NUCLEOTIDE SEQUENCE [LARGE SCALE GENOMIC DNA]</scope>
    <source>
        <strain evidence="4">anaerobia AP69FAA</strain>
    </source>
</reference>
<organism evidence="3 4">
    <name type="scientific">Senegalimassilia anaerobia</name>
    <dbReference type="NCBI Taxonomy" id="1473216"/>
    <lineage>
        <taxon>Bacteria</taxon>
        <taxon>Bacillati</taxon>
        <taxon>Actinomycetota</taxon>
        <taxon>Coriobacteriia</taxon>
        <taxon>Coriobacteriales</taxon>
        <taxon>Coriobacteriaceae</taxon>
        <taxon>Senegalimassilia</taxon>
    </lineage>
</organism>
<dbReference type="InterPro" id="IPR050563">
    <property type="entry name" value="4-hydroxybenzoyl-CoA_TE"/>
</dbReference>
<dbReference type="RefSeq" id="WP_042434214.1">
    <property type="nucleotide sequence ID" value="NZ_CABKQR010000001.1"/>
</dbReference>
<keyword evidence="4" id="KW-1185">Reference proteome</keyword>
<dbReference type="CDD" id="cd00586">
    <property type="entry name" value="4HBT"/>
    <property type="match status" value="1"/>
</dbReference>